<dbReference type="PANTHER" id="PTHR23408">
    <property type="entry name" value="METHYLMALONYL-COA MUTASE"/>
    <property type="match status" value="1"/>
</dbReference>
<dbReference type="InterPro" id="IPR027417">
    <property type="entry name" value="P-loop_NTPase"/>
</dbReference>
<name>A0ABP7GTZ3_9FLAO</name>
<accession>A0ABP7GTZ3</accession>
<dbReference type="CDD" id="cd03114">
    <property type="entry name" value="MMAA-like"/>
    <property type="match status" value="1"/>
</dbReference>
<keyword evidence="3" id="KW-1185">Reference proteome</keyword>
<dbReference type="Gene3D" id="1.10.287.130">
    <property type="match status" value="1"/>
</dbReference>
<dbReference type="EMBL" id="BAABDU010000006">
    <property type="protein sequence ID" value="GAA3775290.1"/>
    <property type="molecule type" value="Genomic_DNA"/>
</dbReference>
<protein>
    <submittedName>
        <fullName evidence="2">Methylmalonyl Co-A mutase-associated GTPase MeaB</fullName>
    </submittedName>
</protein>
<dbReference type="SUPFAM" id="SSF52540">
    <property type="entry name" value="P-loop containing nucleoside triphosphate hydrolases"/>
    <property type="match status" value="1"/>
</dbReference>
<dbReference type="NCBIfam" id="TIGR00750">
    <property type="entry name" value="lao"/>
    <property type="match status" value="1"/>
</dbReference>
<organism evidence="2 3">
    <name type="scientific">Flavobacterium ginsengiterrae</name>
    <dbReference type="NCBI Taxonomy" id="871695"/>
    <lineage>
        <taxon>Bacteria</taxon>
        <taxon>Pseudomonadati</taxon>
        <taxon>Bacteroidota</taxon>
        <taxon>Flavobacteriia</taxon>
        <taxon>Flavobacteriales</taxon>
        <taxon>Flavobacteriaceae</taxon>
        <taxon>Flavobacterium</taxon>
    </lineage>
</organism>
<evidence type="ECO:0000313" key="3">
    <source>
        <dbReference type="Proteomes" id="UP001500748"/>
    </source>
</evidence>
<gene>
    <name evidence="2" type="primary">meaB</name>
    <name evidence="2" type="ORF">GCM10022423_32600</name>
</gene>
<dbReference type="Gene3D" id="3.40.50.300">
    <property type="entry name" value="P-loop containing nucleotide triphosphate hydrolases"/>
    <property type="match status" value="1"/>
</dbReference>
<dbReference type="Pfam" id="PF03308">
    <property type="entry name" value="MeaB"/>
    <property type="match status" value="1"/>
</dbReference>
<evidence type="ECO:0000313" key="2">
    <source>
        <dbReference type="EMBL" id="GAA3775290.1"/>
    </source>
</evidence>
<dbReference type="RefSeq" id="WP_345145679.1">
    <property type="nucleotide sequence ID" value="NZ_BAABDU010000006.1"/>
</dbReference>
<dbReference type="Proteomes" id="UP001500748">
    <property type="component" value="Unassembled WGS sequence"/>
</dbReference>
<proteinExistence type="inferred from homology"/>
<comment type="similarity">
    <text evidence="1">Belongs to the SIMIBI class G3E GTPase family. ArgK/MeaB subfamily.</text>
</comment>
<dbReference type="PANTHER" id="PTHR23408:SF3">
    <property type="entry name" value="METHYLMALONIC ACIDURIA TYPE A PROTEIN, MITOCHONDRIAL"/>
    <property type="match status" value="1"/>
</dbReference>
<sequence length="363" mass="39951">MSDLNKQAGSLTEKAGISPPEITNVSAINQIKFKRRQQPTTQELISGILEGNRTALSRAITLVESTNPEHAEKAQEIINGCLAHSNKSIRIGITGVPGVGKSTFIEAFGTHLTQAGKKVAVLAVDPSSSISHGSILGDKTRMEELVKDENAFIRPSASGENLGGVARKTRETIILCEAAGFDTIIIETVGVGQSETAVHSMVDFFLLLKISGAGDELQGIKRGIMEMADAIVINKADGDNIKKANQAKVEFNRALHLFPLKKSNWQPKTTTCSSITKDGISEIWNTISDYFEMTKESGFFQEKRNEQNQFWMMETIDEQLKSNFYNQPEIIAQLKQIKKAVQNNEISPFAAAQFLLDEYKKNF</sequence>
<dbReference type="Gene3D" id="1.20.5.170">
    <property type="match status" value="1"/>
</dbReference>
<comment type="caution">
    <text evidence="2">The sequence shown here is derived from an EMBL/GenBank/DDBJ whole genome shotgun (WGS) entry which is preliminary data.</text>
</comment>
<dbReference type="NCBIfam" id="NF006958">
    <property type="entry name" value="PRK09435.1"/>
    <property type="match status" value="1"/>
</dbReference>
<evidence type="ECO:0000256" key="1">
    <source>
        <dbReference type="ARBA" id="ARBA00009625"/>
    </source>
</evidence>
<reference evidence="3" key="1">
    <citation type="journal article" date="2019" name="Int. J. Syst. Evol. Microbiol.">
        <title>The Global Catalogue of Microorganisms (GCM) 10K type strain sequencing project: providing services to taxonomists for standard genome sequencing and annotation.</title>
        <authorList>
            <consortium name="The Broad Institute Genomics Platform"/>
            <consortium name="The Broad Institute Genome Sequencing Center for Infectious Disease"/>
            <person name="Wu L."/>
            <person name="Ma J."/>
        </authorList>
    </citation>
    <scope>NUCLEOTIDE SEQUENCE [LARGE SCALE GENOMIC DNA]</scope>
    <source>
        <strain evidence="3">JCM 17337</strain>
    </source>
</reference>
<dbReference type="InterPro" id="IPR005129">
    <property type="entry name" value="GTPase_ArgK"/>
</dbReference>